<gene>
    <name evidence="2" type="ORF">GCM10017655_12460</name>
</gene>
<protein>
    <submittedName>
        <fullName evidence="2">DUF4845 domain-containing protein</fullName>
    </submittedName>
</protein>
<accession>A0A9W6K562</accession>
<reference evidence="2" key="2">
    <citation type="submission" date="2023-01" db="EMBL/GenBank/DDBJ databases">
        <authorList>
            <person name="Sun Q."/>
            <person name="Evtushenko L."/>
        </authorList>
    </citation>
    <scope>NUCLEOTIDE SEQUENCE</scope>
    <source>
        <strain evidence="2">VKM B-2935</strain>
    </source>
</reference>
<keyword evidence="1" id="KW-1133">Transmembrane helix</keyword>
<dbReference type="Proteomes" id="UP001143328">
    <property type="component" value="Unassembled WGS sequence"/>
</dbReference>
<evidence type="ECO:0000313" key="2">
    <source>
        <dbReference type="EMBL" id="GLK88184.1"/>
    </source>
</evidence>
<keyword evidence="1" id="KW-0812">Transmembrane</keyword>
<dbReference type="Pfam" id="PF16137">
    <property type="entry name" value="DUF4845"/>
    <property type="match status" value="1"/>
</dbReference>
<reference evidence="2" key="1">
    <citation type="journal article" date="2014" name="Int. J. Syst. Evol. Microbiol.">
        <title>Complete genome sequence of Corynebacterium casei LMG S-19264T (=DSM 44701T), isolated from a smear-ripened cheese.</title>
        <authorList>
            <consortium name="US DOE Joint Genome Institute (JGI-PGF)"/>
            <person name="Walter F."/>
            <person name="Albersmeier A."/>
            <person name="Kalinowski J."/>
            <person name="Ruckert C."/>
        </authorList>
    </citation>
    <scope>NUCLEOTIDE SEQUENCE</scope>
    <source>
        <strain evidence="2">VKM B-2935</strain>
    </source>
</reference>
<organism evidence="2 3">
    <name type="scientific">Pseudomonas turukhanskensis</name>
    <dbReference type="NCBI Taxonomy" id="1806536"/>
    <lineage>
        <taxon>Bacteria</taxon>
        <taxon>Pseudomonadati</taxon>
        <taxon>Pseudomonadota</taxon>
        <taxon>Gammaproteobacteria</taxon>
        <taxon>Pseudomonadales</taxon>
        <taxon>Pseudomonadaceae</taxon>
        <taxon>Pseudomonas</taxon>
    </lineage>
</organism>
<dbReference type="AlphaFoldDB" id="A0A9W6K562"/>
<evidence type="ECO:0000256" key="1">
    <source>
        <dbReference type="SAM" id="Phobius"/>
    </source>
</evidence>
<sequence length="125" mass="14405">MTFARSQKGMSLLGWMVTLAVVAFFASTAFKMFPHYMDNAALDKAIMAVETDKAADVRTVPDFYAYITKAMTVNSVEKLDLREAMEVKLDNGEFQVHLQYERREPLIKNLDLVARFDKEFRVRMP</sequence>
<comment type="caution">
    <text evidence="2">The sequence shown here is derived from an EMBL/GenBank/DDBJ whole genome shotgun (WGS) entry which is preliminary data.</text>
</comment>
<dbReference type="EMBL" id="BSFN01000002">
    <property type="protein sequence ID" value="GLK88184.1"/>
    <property type="molecule type" value="Genomic_DNA"/>
</dbReference>
<dbReference type="InterPro" id="IPR032314">
    <property type="entry name" value="DUF4845"/>
</dbReference>
<dbReference type="RefSeq" id="WP_271194401.1">
    <property type="nucleotide sequence ID" value="NZ_BSFN01000002.1"/>
</dbReference>
<keyword evidence="1" id="KW-0472">Membrane</keyword>
<keyword evidence="3" id="KW-1185">Reference proteome</keyword>
<name>A0A9W6K562_9PSED</name>
<feature type="transmembrane region" description="Helical" evidence="1">
    <location>
        <begin position="12"/>
        <end position="30"/>
    </location>
</feature>
<proteinExistence type="predicted"/>
<evidence type="ECO:0000313" key="3">
    <source>
        <dbReference type="Proteomes" id="UP001143328"/>
    </source>
</evidence>